<dbReference type="Proteomes" id="UP000092460">
    <property type="component" value="Unassembled WGS sequence"/>
</dbReference>
<dbReference type="AlphaFoldDB" id="A0A1B0C7R0"/>
<organism evidence="1 2">
    <name type="scientific">Glossina palpalis gambiensis</name>
    <dbReference type="NCBI Taxonomy" id="67801"/>
    <lineage>
        <taxon>Eukaryota</taxon>
        <taxon>Metazoa</taxon>
        <taxon>Ecdysozoa</taxon>
        <taxon>Arthropoda</taxon>
        <taxon>Hexapoda</taxon>
        <taxon>Insecta</taxon>
        <taxon>Pterygota</taxon>
        <taxon>Neoptera</taxon>
        <taxon>Endopterygota</taxon>
        <taxon>Diptera</taxon>
        <taxon>Brachycera</taxon>
        <taxon>Muscomorpha</taxon>
        <taxon>Hippoboscoidea</taxon>
        <taxon>Glossinidae</taxon>
        <taxon>Glossina</taxon>
    </lineage>
</organism>
<protein>
    <submittedName>
        <fullName evidence="1">Uncharacterized protein</fullName>
    </submittedName>
</protein>
<dbReference type="VEuPathDB" id="VectorBase:GPPI051568"/>
<reference evidence="1" key="2">
    <citation type="submission" date="2020-05" db="UniProtKB">
        <authorList>
            <consortium name="EnsemblMetazoa"/>
        </authorList>
    </citation>
    <scope>IDENTIFICATION</scope>
    <source>
        <strain evidence="1">IAEA</strain>
    </source>
</reference>
<dbReference type="EnsemblMetazoa" id="GPPI051568-RA">
    <property type="protein sequence ID" value="GPPI051568-PA"/>
    <property type="gene ID" value="GPPI051568"/>
</dbReference>
<keyword evidence="2" id="KW-1185">Reference proteome</keyword>
<evidence type="ECO:0000313" key="1">
    <source>
        <dbReference type="EnsemblMetazoa" id="GPPI051568-PA"/>
    </source>
</evidence>
<dbReference type="EMBL" id="JXJN01030183">
    <property type="status" value="NOT_ANNOTATED_CDS"/>
    <property type="molecule type" value="Genomic_DNA"/>
</dbReference>
<reference evidence="2" key="1">
    <citation type="submission" date="2015-01" db="EMBL/GenBank/DDBJ databases">
        <authorList>
            <person name="Aksoy S."/>
            <person name="Warren W."/>
            <person name="Wilson R.K."/>
        </authorList>
    </citation>
    <scope>NUCLEOTIDE SEQUENCE [LARGE SCALE GENOMIC DNA]</scope>
    <source>
        <strain evidence="2">IAEA</strain>
    </source>
</reference>
<evidence type="ECO:0000313" key="2">
    <source>
        <dbReference type="Proteomes" id="UP000092460"/>
    </source>
</evidence>
<sequence>CFEIFDLLFFRPTLSVLTSYSISSPDRVGIKKGASLITFGGHLGLLCLLMVSKSNRFCHFSAGRLETEIVFFDNCCGVRYTNSICSNFSSWLDIRSCAFTAFFTFVVSISRFDGPSTKGAPKRGLLINATAMMELSRCERINAIPSSNRIVLQGSLTLALPKFLLKVSVIVLKALKEQSSPDDKIVEPLCPW</sequence>
<proteinExistence type="predicted"/>
<name>A0A1B0C7R0_9MUSC</name>
<accession>A0A1B0C7R0</accession>